<evidence type="ECO:0000313" key="3">
    <source>
        <dbReference type="WBParaSite" id="Pan_g5006.t1"/>
    </source>
</evidence>
<evidence type="ECO:0000313" key="2">
    <source>
        <dbReference type="Proteomes" id="UP000492821"/>
    </source>
</evidence>
<keyword evidence="2" id="KW-1185">Reference proteome</keyword>
<dbReference type="WBParaSite" id="Pan_g5006.t1">
    <property type="protein sequence ID" value="Pan_g5006.t1"/>
    <property type="gene ID" value="Pan_g5006"/>
</dbReference>
<reference evidence="3" key="2">
    <citation type="submission" date="2020-10" db="UniProtKB">
        <authorList>
            <consortium name="WormBaseParasite"/>
        </authorList>
    </citation>
    <scope>IDENTIFICATION</scope>
</reference>
<feature type="signal peptide" evidence="1">
    <location>
        <begin position="1"/>
        <end position="22"/>
    </location>
</feature>
<reference evidence="2" key="1">
    <citation type="journal article" date="2013" name="Genetics">
        <title>The draft genome and transcriptome of Panagrellus redivivus are shaped by the harsh demands of a free-living lifestyle.</title>
        <authorList>
            <person name="Srinivasan J."/>
            <person name="Dillman A.R."/>
            <person name="Macchietto M.G."/>
            <person name="Heikkinen L."/>
            <person name="Lakso M."/>
            <person name="Fracchia K.M."/>
            <person name="Antoshechkin I."/>
            <person name="Mortazavi A."/>
            <person name="Wong G."/>
            <person name="Sternberg P.W."/>
        </authorList>
    </citation>
    <scope>NUCLEOTIDE SEQUENCE [LARGE SCALE GENOMIC DNA]</scope>
    <source>
        <strain evidence="2">MT8872</strain>
    </source>
</reference>
<sequence length="224" mass="24800">MFTLSYYLNTLTFVLLPFFVLCNETYELTSTSKIPTTTCPESDCVDTLSGLYPSLHFEPGNTSIVPDVEIHICPCLSCSVKHYGVRINLTPMADVDGVFGCGHPIANIGPVTERLYIIPVEKLGNYIFLNYNDSGLAIGDVLISNIYKTEISISAETVAEVQRLLRTLTYNSKCEYIVADSVTFTLFRQCYNGNTVTAEAGTVKIYDQVGKINMIDTVSTKRKV</sequence>
<name>A0A7E4VZA3_PANRE</name>
<protein>
    <submittedName>
        <fullName evidence="3">Uncharacterized protein</fullName>
    </submittedName>
</protein>
<feature type="chain" id="PRO_5028893201" evidence="1">
    <location>
        <begin position="23"/>
        <end position="224"/>
    </location>
</feature>
<dbReference type="Proteomes" id="UP000492821">
    <property type="component" value="Unassembled WGS sequence"/>
</dbReference>
<proteinExistence type="predicted"/>
<organism evidence="2 3">
    <name type="scientific">Panagrellus redivivus</name>
    <name type="common">Microworm</name>
    <dbReference type="NCBI Taxonomy" id="6233"/>
    <lineage>
        <taxon>Eukaryota</taxon>
        <taxon>Metazoa</taxon>
        <taxon>Ecdysozoa</taxon>
        <taxon>Nematoda</taxon>
        <taxon>Chromadorea</taxon>
        <taxon>Rhabditida</taxon>
        <taxon>Tylenchina</taxon>
        <taxon>Panagrolaimomorpha</taxon>
        <taxon>Panagrolaimoidea</taxon>
        <taxon>Panagrolaimidae</taxon>
        <taxon>Panagrellus</taxon>
    </lineage>
</organism>
<dbReference type="AlphaFoldDB" id="A0A7E4VZA3"/>
<keyword evidence="1" id="KW-0732">Signal</keyword>
<accession>A0A7E4VZA3</accession>
<evidence type="ECO:0000256" key="1">
    <source>
        <dbReference type="SAM" id="SignalP"/>
    </source>
</evidence>